<dbReference type="SMART" id="SM00421">
    <property type="entry name" value="HTH_LUXR"/>
    <property type="match status" value="1"/>
</dbReference>
<evidence type="ECO:0000313" key="8">
    <source>
        <dbReference type="EMBL" id="NUW40651.1"/>
    </source>
</evidence>
<organism evidence="8 9">
    <name type="scientific">Nonomuraea rhodomycinica</name>
    <dbReference type="NCBI Taxonomy" id="1712872"/>
    <lineage>
        <taxon>Bacteria</taxon>
        <taxon>Bacillati</taxon>
        <taxon>Actinomycetota</taxon>
        <taxon>Actinomycetes</taxon>
        <taxon>Streptosporangiales</taxon>
        <taxon>Streptosporangiaceae</taxon>
        <taxon>Nonomuraea</taxon>
    </lineage>
</organism>
<keyword evidence="4" id="KW-0804">Transcription</keyword>
<feature type="modified residue" description="4-aspartylphosphate" evidence="5">
    <location>
        <position position="76"/>
    </location>
</feature>
<accession>A0A7Y6MBD8</accession>
<sequence>MARPGDTPPVNRPAADRPAADRVAPVRVVLADDERLIRSGWAAMLSVHDGLEVVGQAADGVEAVEAGTGADVVLMDVRMPRLDGLSATRELTRRSPATRVVVVTTFESDQLVWGALRAGAAGFVLKRAPAAELVEAIRLVHGRDAVLFPDALRRLASPHQGSATRRLPVEPTPRELEVLRHVTLGRTNAEIAEALHVSRETVKTHVGNVLAKLGARDRTHAAVLAYELGLVFAGVEPW</sequence>
<dbReference type="PROSITE" id="PS50043">
    <property type="entry name" value="HTH_LUXR_2"/>
    <property type="match status" value="1"/>
</dbReference>
<dbReference type="InterPro" id="IPR001789">
    <property type="entry name" value="Sig_transdc_resp-reg_receiver"/>
</dbReference>
<dbReference type="PROSITE" id="PS50110">
    <property type="entry name" value="RESPONSE_REGULATORY"/>
    <property type="match status" value="1"/>
</dbReference>
<evidence type="ECO:0000313" key="9">
    <source>
        <dbReference type="Proteomes" id="UP000546126"/>
    </source>
</evidence>
<dbReference type="SMART" id="SM00448">
    <property type="entry name" value="REC"/>
    <property type="match status" value="1"/>
</dbReference>
<dbReference type="AlphaFoldDB" id="A0A7Y6MBD8"/>
<dbReference type="GO" id="GO:0003677">
    <property type="term" value="F:DNA binding"/>
    <property type="evidence" value="ECO:0007669"/>
    <property type="project" value="UniProtKB-KW"/>
</dbReference>
<comment type="caution">
    <text evidence="8">The sequence shown here is derived from an EMBL/GenBank/DDBJ whole genome shotgun (WGS) entry which is preliminary data.</text>
</comment>
<keyword evidence="9" id="KW-1185">Reference proteome</keyword>
<feature type="domain" description="HTH luxR-type" evidence="6">
    <location>
        <begin position="164"/>
        <end position="229"/>
    </location>
</feature>
<dbReference type="SUPFAM" id="SSF52172">
    <property type="entry name" value="CheY-like"/>
    <property type="match status" value="1"/>
</dbReference>
<dbReference type="CDD" id="cd17535">
    <property type="entry name" value="REC_NarL-like"/>
    <property type="match status" value="1"/>
</dbReference>
<dbReference type="PANTHER" id="PTHR43214:SF24">
    <property type="entry name" value="TRANSCRIPTIONAL REGULATORY PROTEIN NARL-RELATED"/>
    <property type="match status" value="1"/>
</dbReference>
<dbReference type="Pfam" id="PF00196">
    <property type="entry name" value="GerE"/>
    <property type="match status" value="1"/>
</dbReference>
<dbReference type="InterPro" id="IPR039420">
    <property type="entry name" value="WalR-like"/>
</dbReference>
<gene>
    <name evidence="8" type="ORF">HT134_10930</name>
</gene>
<dbReference type="GO" id="GO:0006355">
    <property type="term" value="P:regulation of DNA-templated transcription"/>
    <property type="evidence" value="ECO:0007669"/>
    <property type="project" value="InterPro"/>
</dbReference>
<dbReference type="PANTHER" id="PTHR43214">
    <property type="entry name" value="TWO-COMPONENT RESPONSE REGULATOR"/>
    <property type="match status" value="1"/>
</dbReference>
<reference evidence="8 9" key="1">
    <citation type="submission" date="2020-06" db="EMBL/GenBank/DDBJ databases">
        <authorList>
            <person name="Chanama M."/>
        </authorList>
    </citation>
    <scope>NUCLEOTIDE SEQUENCE [LARGE SCALE GENOMIC DNA]</scope>
    <source>
        <strain evidence="8 9">TBRC6557</strain>
    </source>
</reference>
<dbReference type="InterPro" id="IPR000792">
    <property type="entry name" value="Tscrpt_reg_LuxR_C"/>
</dbReference>
<evidence type="ECO:0000256" key="3">
    <source>
        <dbReference type="ARBA" id="ARBA00023125"/>
    </source>
</evidence>
<dbReference type="InterPro" id="IPR058245">
    <property type="entry name" value="NreC/VraR/RcsB-like_REC"/>
</dbReference>
<protein>
    <submittedName>
        <fullName evidence="8">Response regulator transcription factor</fullName>
    </submittedName>
</protein>
<dbReference type="Gene3D" id="3.40.50.2300">
    <property type="match status" value="1"/>
</dbReference>
<dbReference type="EMBL" id="JABWGO010000001">
    <property type="protein sequence ID" value="NUW40651.1"/>
    <property type="molecule type" value="Genomic_DNA"/>
</dbReference>
<name>A0A7Y6MBD8_9ACTN</name>
<evidence type="ECO:0000256" key="4">
    <source>
        <dbReference type="ARBA" id="ARBA00023163"/>
    </source>
</evidence>
<dbReference type="Proteomes" id="UP000546126">
    <property type="component" value="Unassembled WGS sequence"/>
</dbReference>
<keyword evidence="2" id="KW-0805">Transcription regulation</keyword>
<dbReference type="CDD" id="cd06170">
    <property type="entry name" value="LuxR_C_like"/>
    <property type="match status" value="1"/>
</dbReference>
<evidence type="ECO:0000256" key="1">
    <source>
        <dbReference type="ARBA" id="ARBA00022553"/>
    </source>
</evidence>
<evidence type="ECO:0000256" key="5">
    <source>
        <dbReference type="PROSITE-ProRule" id="PRU00169"/>
    </source>
</evidence>
<feature type="domain" description="Response regulatory" evidence="7">
    <location>
        <begin position="27"/>
        <end position="141"/>
    </location>
</feature>
<keyword evidence="3" id="KW-0238">DNA-binding</keyword>
<evidence type="ECO:0000259" key="7">
    <source>
        <dbReference type="PROSITE" id="PS50110"/>
    </source>
</evidence>
<dbReference type="PROSITE" id="PS00622">
    <property type="entry name" value="HTH_LUXR_1"/>
    <property type="match status" value="1"/>
</dbReference>
<dbReference type="InterPro" id="IPR016032">
    <property type="entry name" value="Sig_transdc_resp-reg_C-effctor"/>
</dbReference>
<keyword evidence="1 5" id="KW-0597">Phosphoprotein</keyword>
<dbReference type="SUPFAM" id="SSF46894">
    <property type="entry name" value="C-terminal effector domain of the bipartite response regulators"/>
    <property type="match status" value="1"/>
</dbReference>
<dbReference type="GO" id="GO:0000160">
    <property type="term" value="P:phosphorelay signal transduction system"/>
    <property type="evidence" value="ECO:0007669"/>
    <property type="project" value="InterPro"/>
</dbReference>
<dbReference type="Pfam" id="PF00072">
    <property type="entry name" value="Response_reg"/>
    <property type="match status" value="1"/>
</dbReference>
<evidence type="ECO:0000256" key="2">
    <source>
        <dbReference type="ARBA" id="ARBA00023015"/>
    </source>
</evidence>
<dbReference type="InterPro" id="IPR011006">
    <property type="entry name" value="CheY-like_superfamily"/>
</dbReference>
<evidence type="ECO:0000259" key="6">
    <source>
        <dbReference type="PROSITE" id="PS50043"/>
    </source>
</evidence>
<dbReference type="PRINTS" id="PR00038">
    <property type="entry name" value="HTHLUXR"/>
</dbReference>
<proteinExistence type="predicted"/>